<dbReference type="WBParaSite" id="SRAE_2000473200.1">
    <property type="protein sequence ID" value="SRAE_2000473200.1"/>
    <property type="gene ID" value="WBGene00264971"/>
</dbReference>
<feature type="chain" id="PRO_5015030972" evidence="2">
    <location>
        <begin position="16"/>
        <end position="303"/>
    </location>
</feature>
<dbReference type="EMBL" id="LN609529">
    <property type="protein sequence ID" value="CEF70092.1"/>
    <property type="molecule type" value="Genomic_DNA"/>
</dbReference>
<dbReference type="WormBase" id="SRAE_2000473200">
    <property type="protein sequence ID" value="SRP11386"/>
    <property type="gene ID" value="WBGene00264971"/>
</dbReference>
<accession>A0A090LJW2</accession>
<dbReference type="Proteomes" id="UP000035682">
    <property type="component" value="Unplaced"/>
</dbReference>
<dbReference type="RefSeq" id="XP_024509291.1">
    <property type="nucleotide sequence ID" value="XM_024643643.1"/>
</dbReference>
<protein>
    <submittedName>
        <fullName evidence="3 5">Uncharacterized protein</fullName>
    </submittedName>
</protein>
<evidence type="ECO:0000313" key="6">
    <source>
        <dbReference type="WormBase" id="SRAE_2000473200"/>
    </source>
</evidence>
<dbReference type="CTD" id="36382464"/>
<dbReference type="AlphaFoldDB" id="A0A090LJW2"/>
<evidence type="ECO:0000256" key="1">
    <source>
        <dbReference type="SAM" id="MobiDB-lite"/>
    </source>
</evidence>
<evidence type="ECO:0000313" key="5">
    <source>
        <dbReference type="WBParaSite" id="SRAE_2000473200.1"/>
    </source>
</evidence>
<name>A0A090LJW2_STRRB</name>
<sequence length="303" mass="34838">MKYSIIFVLVPLAISFPYSYYPQQMPVYYQQSLYDQRYNIPSYYYNNYYRQPCYKCHNHKNNMFPTSQQQTQNYNNNNNIPMYTSGYQRSQYANRYDEGLSNIPTIIPNQSSFISNENKNINTDTSINNAFPIFTDSNLPTSPQSLDERTTILDKGQQEVIIIDNDKLRNTNEPDLEITYPPIQSNTNDHINVSPAIIINENNNEIPVSTPITKNVPEEPTIDGASPESFNINNENNETIKQLTPKIEFNVDSNNNNNKESKTPLIVDSKNDADYVLYQEVTSPKNSSKNGDSDFYDSTISSK</sequence>
<evidence type="ECO:0000256" key="2">
    <source>
        <dbReference type="SAM" id="SignalP"/>
    </source>
</evidence>
<evidence type="ECO:0000313" key="3">
    <source>
        <dbReference type="EMBL" id="CEF70092.1"/>
    </source>
</evidence>
<organism evidence="3">
    <name type="scientific">Strongyloides ratti</name>
    <name type="common">Parasitic roundworm</name>
    <dbReference type="NCBI Taxonomy" id="34506"/>
    <lineage>
        <taxon>Eukaryota</taxon>
        <taxon>Metazoa</taxon>
        <taxon>Ecdysozoa</taxon>
        <taxon>Nematoda</taxon>
        <taxon>Chromadorea</taxon>
        <taxon>Rhabditida</taxon>
        <taxon>Tylenchina</taxon>
        <taxon>Panagrolaimomorpha</taxon>
        <taxon>Strongyloidoidea</taxon>
        <taxon>Strongyloididae</taxon>
        <taxon>Strongyloides</taxon>
    </lineage>
</organism>
<feature type="compositionally biased region" description="Polar residues" evidence="1">
    <location>
        <begin position="280"/>
        <end position="303"/>
    </location>
</feature>
<dbReference type="GeneID" id="36382464"/>
<evidence type="ECO:0000313" key="4">
    <source>
        <dbReference type="Proteomes" id="UP000035682"/>
    </source>
</evidence>
<gene>
    <name evidence="3 5 6" type="ORF">SRAE_2000473200</name>
</gene>
<reference evidence="5" key="2">
    <citation type="submission" date="2020-12" db="UniProtKB">
        <authorList>
            <consortium name="WormBaseParasite"/>
        </authorList>
    </citation>
    <scope>IDENTIFICATION</scope>
</reference>
<keyword evidence="2" id="KW-0732">Signal</keyword>
<reference evidence="3 4" key="1">
    <citation type="submission" date="2014-09" db="EMBL/GenBank/DDBJ databases">
        <authorList>
            <person name="Martin A.A."/>
        </authorList>
    </citation>
    <scope>NUCLEOTIDE SEQUENCE</scope>
    <source>
        <strain evidence="4">ED321</strain>
        <strain evidence="3">ED321 Heterogonic</strain>
    </source>
</reference>
<feature type="region of interest" description="Disordered" evidence="1">
    <location>
        <begin position="250"/>
        <end position="303"/>
    </location>
</feature>
<proteinExistence type="predicted"/>
<feature type="signal peptide" evidence="2">
    <location>
        <begin position="1"/>
        <end position="15"/>
    </location>
</feature>
<keyword evidence="4" id="KW-1185">Reference proteome</keyword>